<feature type="domain" description="AAA+ ATPase" evidence="7">
    <location>
        <begin position="114"/>
        <end position="231"/>
    </location>
</feature>
<comment type="similarity">
    <text evidence="2">Belongs to the AAA ATPase family. RarA/MGS1/WRNIP1 subfamily.</text>
</comment>
<dbReference type="InterPro" id="IPR051314">
    <property type="entry name" value="AAA_ATPase_RarA/MGS1/WRNIP1"/>
</dbReference>
<dbReference type="SUPFAM" id="SSF48019">
    <property type="entry name" value="post-AAA+ oligomerization domain-like"/>
    <property type="match status" value="1"/>
</dbReference>
<dbReference type="PATRIC" id="fig|1618993.3.peg.721"/>
<dbReference type="Gene3D" id="3.40.50.300">
    <property type="entry name" value="P-loop containing nucleotide triphosphate hydrolases"/>
    <property type="match status" value="1"/>
</dbReference>
<dbReference type="CDD" id="cd00009">
    <property type="entry name" value="AAA"/>
    <property type="match status" value="1"/>
</dbReference>
<dbReference type="InterPro" id="IPR008921">
    <property type="entry name" value="DNA_pol3_clamp-load_cplx_C"/>
</dbReference>
<dbReference type="GO" id="GO:0006261">
    <property type="term" value="P:DNA-templated DNA replication"/>
    <property type="evidence" value="ECO:0007669"/>
    <property type="project" value="TreeGrafter"/>
</dbReference>
<evidence type="ECO:0000313" key="8">
    <source>
        <dbReference type="EMBL" id="KKU07213.1"/>
    </source>
</evidence>
<dbReference type="PANTHER" id="PTHR13779:SF7">
    <property type="entry name" value="ATPASE WRNIP1"/>
    <property type="match status" value="1"/>
</dbReference>
<dbReference type="GO" id="GO:0016887">
    <property type="term" value="F:ATP hydrolysis activity"/>
    <property type="evidence" value="ECO:0007669"/>
    <property type="project" value="InterPro"/>
</dbReference>
<dbReference type="InterPro" id="IPR003959">
    <property type="entry name" value="ATPase_AAA_core"/>
</dbReference>
<dbReference type="AlphaFoldDB" id="A0A0G1PP74"/>
<evidence type="ECO:0000256" key="3">
    <source>
        <dbReference type="ARBA" id="ARBA00020776"/>
    </source>
</evidence>
<evidence type="ECO:0000256" key="4">
    <source>
        <dbReference type="ARBA" id="ARBA00022705"/>
    </source>
</evidence>
<comment type="function">
    <text evidence="1">DNA-dependent ATPase that plays important roles in cellular responses to stalled DNA replication processes.</text>
</comment>
<organism evidence="8 9">
    <name type="scientific">Candidatus Uhrbacteria bacterium GW2011_GWE2_45_35</name>
    <dbReference type="NCBI Taxonomy" id="1618993"/>
    <lineage>
        <taxon>Bacteria</taxon>
        <taxon>Candidatus Uhriibacteriota</taxon>
    </lineage>
</organism>
<dbReference type="Proteomes" id="UP000034354">
    <property type="component" value="Unassembled WGS sequence"/>
</dbReference>
<evidence type="ECO:0000259" key="7">
    <source>
        <dbReference type="SMART" id="SM00382"/>
    </source>
</evidence>
<dbReference type="GO" id="GO:0000731">
    <property type="term" value="P:DNA synthesis involved in DNA repair"/>
    <property type="evidence" value="ECO:0007669"/>
    <property type="project" value="TreeGrafter"/>
</dbReference>
<name>A0A0G1PP74_9BACT</name>
<dbReference type="FunFam" id="1.20.272.10:FF:000001">
    <property type="entry name" value="Putative AAA family ATPase"/>
    <property type="match status" value="1"/>
</dbReference>
<proteinExistence type="inferred from homology"/>
<dbReference type="InterPro" id="IPR021886">
    <property type="entry name" value="MgsA_C"/>
</dbReference>
<dbReference type="Pfam" id="PF16193">
    <property type="entry name" value="AAA_assoc_2"/>
    <property type="match status" value="1"/>
</dbReference>
<keyword evidence="5" id="KW-0547">Nucleotide-binding</keyword>
<evidence type="ECO:0000256" key="2">
    <source>
        <dbReference type="ARBA" id="ARBA00008959"/>
    </source>
</evidence>
<gene>
    <name evidence="8" type="ORF">UX09_C0033G0006</name>
</gene>
<dbReference type="GO" id="GO:0003677">
    <property type="term" value="F:DNA binding"/>
    <property type="evidence" value="ECO:0007669"/>
    <property type="project" value="InterPro"/>
</dbReference>
<keyword evidence="4" id="KW-0235">DNA replication</keyword>
<dbReference type="EMBL" id="LCKW01000033">
    <property type="protein sequence ID" value="KKU07213.1"/>
    <property type="molecule type" value="Genomic_DNA"/>
</dbReference>
<reference evidence="8 9" key="1">
    <citation type="journal article" date="2015" name="Nature">
        <title>rRNA introns, odd ribosomes, and small enigmatic genomes across a large radiation of phyla.</title>
        <authorList>
            <person name="Brown C.T."/>
            <person name="Hug L.A."/>
            <person name="Thomas B.C."/>
            <person name="Sharon I."/>
            <person name="Castelle C.J."/>
            <person name="Singh A."/>
            <person name="Wilkins M.J."/>
            <person name="Williams K.H."/>
            <person name="Banfield J.F."/>
        </authorList>
    </citation>
    <scope>NUCLEOTIDE SEQUENCE [LARGE SCALE GENOMIC DNA]</scope>
</reference>
<keyword evidence="6" id="KW-0067">ATP-binding</keyword>
<comment type="caution">
    <text evidence="8">The sequence shown here is derived from an EMBL/GenBank/DDBJ whole genome shotgun (WGS) entry which is preliminary data.</text>
</comment>
<dbReference type="Pfam" id="PF12002">
    <property type="entry name" value="MgsA_C"/>
    <property type="match status" value="1"/>
</dbReference>
<dbReference type="FunFam" id="1.10.8.60:FF:000029">
    <property type="entry name" value="Replication-associated recombination protein A"/>
    <property type="match status" value="1"/>
</dbReference>
<dbReference type="GO" id="GO:0017116">
    <property type="term" value="F:single-stranded DNA helicase activity"/>
    <property type="evidence" value="ECO:0007669"/>
    <property type="project" value="TreeGrafter"/>
</dbReference>
<dbReference type="InterPro" id="IPR003593">
    <property type="entry name" value="AAA+_ATPase"/>
</dbReference>
<dbReference type="PANTHER" id="PTHR13779">
    <property type="entry name" value="WERNER HELICASE-INTERACTING PROTEIN 1 FAMILY MEMBER"/>
    <property type="match status" value="1"/>
</dbReference>
<dbReference type="InterPro" id="IPR027417">
    <property type="entry name" value="P-loop_NTPase"/>
</dbReference>
<dbReference type="GO" id="GO:0005524">
    <property type="term" value="F:ATP binding"/>
    <property type="evidence" value="ECO:0007669"/>
    <property type="project" value="UniProtKB-KW"/>
</dbReference>
<dbReference type="SMART" id="SM00382">
    <property type="entry name" value="AAA"/>
    <property type="match status" value="1"/>
</dbReference>
<dbReference type="FunFam" id="3.40.50.300:FF:000137">
    <property type="entry name" value="Replication-associated recombination protein A"/>
    <property type="match status" value="1"/>
</dbReference>
<dbReference type="Gene3D" id="1.10.8.60">
    <property type="match status" value="1"/>
</dbReference>
<accession>A0A0G1PP74</accession>
<dbReference type="CDD" id="cd18139">
    <property type="entry name" value="HLD_clamp_RarA"/>
    <property type="match status" value="1"/>
</dbReference>
<dbReference type="STRING" id="1618993.UX09_C0033G0006"/>
<dbReference type="Pfam" id="PF00004">
    <property type="entry name" value="AAA"/>
    <property type="match status" value="1"/>
</dbReference>
<evidence type="ECO:0000256" key="1">
    <source>
        <dbReference type="ARBA" id="ARBA00002393"/>
    </source>
</evidence>
<evidence type="ECO:0000313" key="9">
    <source>
        <dbReference type="Proteomes" id="UP000034354"/>
    </source>
</evidence>
<dbReference type="InterPro" id="IPR032423">
    <property type="entry name" value="AAA_assoc_2"/>
</dbReference>
<dbReference type="Gene3D" id="1.20.272.10">
    <property type="match status" value="1"/>
</dbReference>
<evidence type="ECO:0000256" key="5">
    <source>
        <dbReference type="ARBA" id="ARBA00022741"/>
    </source>
</evidence>
<dbReference type="SUPFAM" id="SSF52540">
    <property type="entry name" value="P-loop containing nucleoside triphosphate hydrolases"/>
    <property type="match status" value="1"/>
</dbReference>
<evidence type="ECO:0000256" key="6">
    <source>
        <dbReference type="ARBA" id="ARBA00022840"/>
    </source>
</evidence>
<protein>
    <recommendedName>
        <fullName evidence="3">Replication-associated recombination protein A</fullName>
    </recommendedName>
</protein>
<dbReference type="GO" id="GO:0008047">
    <property type="term" value="F:enzyme activator activity"/>
    <property type="evidence" value="ECO:0007669"/>
    <property type="project" value="TreeGrafter"/>
</dbReference>
<sequence length="480" mass="53116">MGGGRNKVAVFFKFPNHCHPEASAVPNGIPPTVARGELCRAWQRLRDDGREREGGAVKLSFNIMDLFSTQLEHERLNHAPLAERMRPKSLSEFFGQEKILGENCLLRKLIVQDKLPSMIFWGPPGTGKTTLARIIANETKSRFVPLSATSSSVVDVRAAIKEAGEQIKFFKKRTIVFIDEIHRFNKAQQDAFLPAVENGTITLIGATTENPSFEVNSALLSRSRVFVLEKLSAENILEIIRRAISDKEFGLGERKIVLSPEAESLLAGLSDGDARTALNALEVAADFSTTTIDKNVLELSGAEIKQAFQKSNLLYDRAGDEHYNIISALHKSMRGGDANAAIYWLARMLEAGEDPLYVARRLVRFASEDIGLADPLALLQANAAYQAAHTIGLPECNVNLAQVVVYLARAPKSIELYKAYGRVAELIQAGPNPSVPIHLRNAPTKLMKELDYGKDYLYTPEVNSSEQVYLPEEIKDIKFI</sequence>
<dbReference type="Gene3D" id="1.10.3710.10">
    <property type="entry name" value="DNA polymerase III clamp loader subunits, C-terminal domain"/>
    <property type="match status" value="1"/>
</dbReference>